<gene>
    <name evidence="2" type="ORF">VXC91_40865</name>
</gene>
<dbReference type="EMBL" id="JAYWVC010000309">
    <property type="protein sequence ID" value="MED7828071.1"/>
    <property type="molecule type" value="Genomic_DNA"/>
</dbReference>
<dbReference type="Proteomes" id="UP001333996">
    <property type="component" value="Unassembled WGS sequence"/>
</dbReference>
<keyword evidence="3" id="KW-1185">Reference proteome</keyword>
<evidence type="ECO:0000313" key="3">
    <source>
        <dbReference type="Proteomes" id="UP001333996"/>
    </source>
</evidence>
<protein>
    <recommendedName>
        <fullName evidence="4">DUF317 domain-containing protein</fullName>
    </recommendedName>
</protein>
<evidence type="ECO:0000256" key="1">
    <source>
        <dbReference type="SAM" id="MobiDB-lite"/>
    </source>
</evidence>
<name>A0ABU7FVE3_9ACTN</name>
<accession>A0ABU7FVE3</accession>
<evidence type="ECO:0000313" key="2">
    <source>
        <dbReference type="EMBL" id="MED7828071.1"/>
    </source>
</evidence>
<feature type="region of interest" description="Disordered" evidence="1">
    <location>
        <begin position="38"/>
        <end position="62"/>
    </location>
</feature>
<comment type="caution">
    <text evidence="2">The sequence shown here is derived from an EMBL/GenBank/DDBJ whole genome shotgun (WGS) entry which is preliminary data.</text>
</comment>
<feature type="region of interest" description="Disordered" evidence="1">
    <location>
        <begin position="211"/>
        <end position="238"/>
    </location>
</feature>
<proteinExistence type="predicted"/>
<evidence type="ECO:0008006" key="4">
    <source>
        <dbReference type="Google" id="ProtNLM"/>
    </source>
</evidence>
<dbReference type="RefSeq" id="WP_329512433.1">
    <property type="nucleotide sequence ID" value="NZ_BAAAYZ010000049.1"/>
</dbReference>
<organism evidence="2 3">
    <name type="scientific">Streptomyces chiangmaiensis</name>
    <dbReference type="NCBI Taxonomy" id="766497"/>
    <lineage>
        <taxon>Bacteria</taxon>
        <taxon>Bacillati</taxon>
        <taxon>Actinomycetota</taxon>
        <taxon>Actinomycetes</taxon>
        <taxon>Kitasatosporales</taxon>
        <taxon>Streptomycetaceae</taxon>
        <taxon>Streptomyces</taxon>
    </lineage>
</organism>
<feature type="compositionally biased region" description="Basic residues" evidence="1">
    <location>
        <begin position="223"/>
        <end position="238"/>
    </location>
</feature>
<sequence length="238" mass="25833">MAAATDQVGEAADHPAGALVQVVGEVYQGLRLMPVEPQGVLQRRDQRPPFGVAGERSGADQDAATAHLPAADPGEHSGLLDVDARWAEQGRQWWLEWEIPSAVVDRMALYQERWGGLLLPPASQHDGGPKYFDPDSPEGSSSEGRWFEAGMQRTAVPYSFMIGPAGEFGIYADHWAPLHATVEGWVEALALAGSANSITGTGPLMAQSLASRDRPTHFITQRARPRQPPRRGRPRCRA</sequence>
<reference evidence="2" key="1">
    <citation type="submission" date="2024-01" db="EMBL/GenBank/DDBJ databases">
        <title>First draft genome sequence data of TA4-1, the type strain of Gram-positive actinobacterium Streptomyces chiangmaiensis.</title>
        <authorList>
            <person name="Yasawong M."/>
            <person name="Nantapong N."/>
        </authorList>
    </citation>
    <scope>NUCLEOTIDE SEQUENCE</scope>
    <source>
        <strain evidence="2">TA4-1</strain>
    </source>
</reference>